<comment type="caution">
    <text evidence="6">The sequence shown here is derived from an EMBL/GenBank/DDBJ whole genome shotgun (WGS) entry which is preliminary data.</text>
</comment>
<dbReference type="GO" id="GO:0009231">
    <property type="term" value="P:riboflavin biosynthetic process"/>
    <property type="evidence" value="ECO:0007669"/>
    <property type="project" value="UniProtKB-UniPathway"/>
</dbReference>
<dbReference type="UniPathway" id="UPA00275">
    <property type="reaction ID" value="UER00401"/>
</dbReference>
<name>D9PMC4_9ZZZZ</name>
<dbReference type="Pfam" id="PF00383">
    <property type="entry name" value="dCMP_cyt_deam_1"/>
    <property type="match status" value="1"/>
</dbReference>
<dbReference type="SUPFAM" id="SSF53927">
    <property type="entry name" value="Cytidine deaminase-like"/>
    <property type="match status" value="1"/>
</dbReference>
<dbReference type="InterPro" id="IPR016192">
    <property type="entry name" value="APOBEC/CMP_deaminase_Zn-bd"/>
</dbReference>
<dbReference type="InterPro" id="IPR004794">
    <property type="entry name" value="Eubact_RibD"/>
</dbReference>
<dbReference type="EMBL" id="ADZX01000814">
    <property type="protein sequence ID" value="EFK95300.1"/>
    <property type="molecule type" value="Genomic_DNA"/>
</dbReference>
<dbReference type="EC" id="3.5.4.26" evidence="2"/>
<dbReference type="GO" id="GO:0008835">
    <property type="term" value="F:diaminohydroxyphosphoribosylaminopyrimidine deaminase activity"/>
    <property type="evidence" value="ECO:0007669"/>
    <property type="project" value="UniProtKB-EC"/>
</dbReference>
<dbReference type="PROSITE" id="PS51747">
    <property type="entry name" value="CYT_DCMP_DEAMINASES_2"/>
    <property type="match status" value="1"/>
</dbReference>
<organism evidence="6">
    <name type="scientific">sediment metagenome</name>
    <dbReference type="NCBI Taxonomy" id="749907"/>
    <lineage>
        <taxon>unclassified sequences</taxon>
        <taxon>metagenomes</taxon>
        <taxon>ecological metagenomes</taxon>
    </lineage>
</organism>
<dbReference type="Gene3D" id="3.40.140.10">
    <property type="entry name" value="Cytidine Deaminase, domain 2"/>
    <property type="match status" value="1"/>
</dbReference>
<evidence type="ECO:0000256" key="4">
    <source>
        <dbReference type="ARBA" id="ARBA00022833"/>
    </source>
</evidence>
<dbReference type="PANTHER" id="PTHR11079">
    <property type="entry name" value="CYTOSINE DEAMINASE FAMILY MEMBER"/>
    <property type="match status" value="1"/>
</dbReference>
<dbReference type="InterPro" id="IPR002125">
    <property type="entry name" value="CMP_dCMP_dom"/>
</dbReference>
<gene>
    <name evidence="6" type="primary">ribD</name>
    <name evidence="6" type="ORF">LDC_2702</name>
</gene>
<protein>
    <recommendedName>
        <fullName evidence="2">diaminohydroxyphosphoribosylaminopyrimidine deaminase</fullName>
        <ecNumber evidence="2">3.5.4.26</ecNumber>
    </recommendedName>
</protein>
<dbReference type="GO" id="GO:0008270">
    <property type="term" value="F:zinc ion binding"/>
    <property type="evidence" value="ECO:0007669"/>
    <property type="project" value="InterPro"/>
</dbReference>
<evidence type="ECO:0000256" key="1">
    <source>
        <dbReference type="ARBA" id="ARBA00004882"/>
    </source>
</evidence>
<keyword evidence="3" id="KW-0479">Metal-binding</keyword>
<accession>D9PMC4</accession>
<evidence type="ECO:0000256" key="2">
    <source>
        <dbReference type="ARBA" id="ARBA00012766"/>
    </source>
</evidence>
<dbReference type="PANTHER" id="PTHR11079:SF162">
    <property type="entry name" value="RIBOFLAVIN BIOSYNTHESIS PROTEIN PYRD, CHLOROPLASTIC"/>
    <property type="match status" value="1"/>
</dbReference>
<evidence type="ECO:0000259" key="5">
    <source>
        <dbReference type="PROSITE" id="PS51747"/>
    </source>
</evidence>
<evidence type="ECO:0000256" key="3">
    <source>
        <dbReference type="ARBA" id="ARBA00022723"/>
    </source>
</evidence>
<dbReference type="GO" id="GO:0016491">
    <property type="term" value="F:oxidoreductase activity"/>
    <property type="evidence" value="ECO:0007669"/>
    <property type="project" value="UniProtKB-KW"/>
</dbReference>
<dbReference type="NCBIfam" id="TIGR00326">
    <property type="entry name" value="eubact_ribD"/>
    <property type="match status" value="1"/>
</dbReference>
<dbReference type="AlphaFoldDB" id="D9PMC4"/>
<sequence>MALASQNQQFIRKTFELAKLGEGKVSPNPLVGAVIVKNGKILATGYHESFGSAHAERAAILKLAKKKPIKNCALGTTLYVSLEPCNHYGKTPPCTDIIIEAGIKRVYFGVHDPHPLVAKNNSLKILRIAGVEVFGPVLEQEAKLLNRIFLKNVLRQEPYYILKTAQSQDRRMISVLTTSTCGYHSTMMFG</sequence>
<dbReference type="InterPro" id="IPR016193">
    <property type="entry name" value="Cytidine_deaminase-like"/>
</dbReference>
<evidence type="ECO:0000313" key="6">
    <source>
        <dbReference type="EMBL" id="EFK95300.1"/>
    </source>
</evidence>
<reference evidence="6" key="2">
    <citation type="journal article" date="2011" name="Microb. Ecol.">
        <title>Taxonomic and Functional Metagenomic Profiling of the Microbial Community in the Anoxic Sediment of a Sub-saline Shallow Lake (Laguna de Carrizo, Central Spain).</title>
        <authorList>
            <person name="Ferrer M."/>
            <person name="Guazzaroni M.E."/>
            <person name="Richter M."/>
            <person name="Garcia-Salamanca A."/>
            <person name="Yarza P."/>
            <person name="Suarez-Suarez A."/>
            <person name="Solano J."/>
            <person name="Alcaide M."/>
            <person name="van Dillewijn P."/>
            <person name="Molina-Henares M.A."/>
            <person name="Lopez-Cortes N."/>
            <person name="Al-Ramahi Y."/>
            <person name="Guerrero C."/>
            <person name="Acosta A."/>
            <person name="de Eugenio L.I."/>
            <person name="Martinez V."/>
            <person name="Marques S."/>
            <person name="Rojo F."/>
            <person name="Santero E."/>
            <person name="Genilloud O."/>
            <person name="Perez-Perez J."/>
            <person name="Rossello-Mora R."/>
            <person name="Ramos J.L."/>
        </authorList>
    </citation>
    <scope>NUCLEOTIDE SEQUENCE</scope>
</reference>
<dbReference type="CDD" id="cd01284">
    <property type="entry name" value="Riboflavin_deaminase-reductase"/>
    <property type="match status" value="1"/>
</dbReference>
<dbReference type="PROSITE" id="PS00903">
    <property type="entry name" value="CYT_DCMP_DEAMINASES_1"/>
    <property type="match status" value="1"/>
</dbReference>
<reference evidence="6" key="1">
    <citation type="submission" date="2010-07" db="EMBL/GenBank/DDBJ databases">
        <authorList>
            <consortium name="CONSOLIDER consortium CSD2007-00005"/>
            <person name="Guazzaroni M.-E."/>
            <person name="Richter M."/>
            <person name="Garcia-Salamanca A."/>
            <person name="Yarza P."/>
            <person name="Ferrer M."/>
        </authorList>
    </citation>
    <scope>NUCLEOTIDE SEQUENCE</scope>
</reference>
<keyword evidence="6" id="KW-0560">Oxidoreductase</keyword>
<comment type="pathway">
    <text evidence="1">Cofactor biosynthesis; riboflavin biosynthesis; 5-amino-6-(D-ribitylamino)uracil from GTP: step 2/4.</text>
</comment>
<feature type="domain" description="CMP/dCMP-type deaminase" evidence="5">
    <location>
        <begin position="5"/>
        <end position="123"/>
    </location>
</feature>
<proteinExistence type="predicted"/>
<keyword evidence="4" id="KW-0862">Zinc</keyword>